<dbReference type="EMBL" id="CP163444">
    <property type="protein sequence ID" value="XDQ69261.1"/>
    <property type="molecule type" value="Genomic_DNA"/>
</dbReference>
<dbReference type="SUPFAM" id="SSF52402">
    <property type="entry name" value="Adenine nucleotide alpha hydrolases-like"/>
    <property type="match status" value="2"/>
</dbReference>
<dbReference type="Pfam" id="PF00582">
    <property type="entry name" value="Usp"/>
    <property type="match status" value="2"/>
</dbReference>
<dbReference type="InterPro" id="IPR006016">
    <property type="entry name" value="UspA"/>
</dbReference>
<dbReference type="PRINTS" id="PR01438">
    <property type="entry name" value="UNVRSLSTRESS"/>
</dbReference>
<evidence type="ECO:0000313" key="3">
    <source>
        <dbReference type="EMBL" id="XDQ69261.1"/>
    </source>
</evidence>
<accession>A0AB39SSW8</accession>
<dbReference type="Gene3D" id="3.40.50.620">
    <property type="entry name" value="HUPs"/>
    <property type="match status" value="2"/>
</dbReference>
<dbReference type="PANTHER" id="PTHR46268">
    <property type="entry name" value="STRESS RESPONSE PROTEIN NHAX"/>
    <property type="match status" value="1"/>
</dbReference>
<dbReference type="RefSeq" id="WP_369142002.1">
    <property type="nucleotide sequence ID" value="NZ_CP163444.1"/>
</dbReference>
<name>A0AB39SSW8_9ACTN</name>
<feature type="domain" description="UspA" evidence="2">
    <location>
        <begin position="9"/>
        <end position="145"/>
    </location>
</feature>
<dbReference type="InterPro" id="IPR014729">
    <property type="entry name" value="Rossmann-like_a/b/a_fold"/>
</dbReference>
<evidence type="ECO:0000256" key="1">
    <source>
        <dbReference type="ARBA" id="ARBA00008791"/>
    </source>
</evidence>
<reference evidence="3" key="1">
    <citation type="submission" date="2024-07" db="EMBL/GenBank/DDBJ databases">
        <authorList>
            <person name="Yu S.T."/>
        </authorList>
    </citation>
    <scope>NUCLEOTIDE SEQUENCE</scope>
    <source>
        <strain evidence="3">R44</strain>
    </source>
</reference>
<protein>
    <submittedName>
        <fullName evidence="3">Universal stress protein</fullName>
    </submittedName>
</protein>
<dbReference type="PANTHER" id="PTHR46268:SF6">
    <property type="entry name" value="UNIVERSAL STRESS PROTEIN UP12"/>
    <property type="match status" value="1"/>
</dbReference>
<comment type="similarity">
    <text evidence="1">Belongs to the universal stress protein A family.</text>
</comment>
<evidence type="ECO:0000259" key="2">
    <source>
        <dbReference type="Pfam" id="PF00582"/>
    </source>
</evidence>
<dbReference type="InterPro" id="IPR006015">
    <property type="entry name" value="Universal_stress_UspA"/>
</dbReference>
<dbReference type="AlphaFoldDB" id="A0AB39SSW8"/>
<organism evidence="3">
    <name type="scientific">Streptomyces sp. R44</name>
    <dbReference type="NCBI Taxonomy" id="3238633"/>
    <lineage>
        <taxon>Bacteria</taxon>
        <taxon>Bacillati</taxon>
        <taxon>Actinomycetota</taxon>
        <taxon>Actinomycetes</taxon>
        <taxon>Kitasatosporales</taxon>
        <taxon>Streptomycetaceae</taxon>
        <taxon>Streptomyces</taxon>
    </lineage>
</organism>
<proteinExistence type="inferred from homology"/>
<gene>
    <name evidence="3" type="ORF">AB5J54_01385</name>
</gene>
<feature type="domain" description="UspA" evidence="2">
    <location>
        <begin position="161"/>
        <end position="289"/>
    </location>
</feature>
<sequence>MARGEESSMSRPVTVGVDGSEGSVAAVDWAADEAALRGEDLRLVYATRWAEHQLGAMKVSHEDRAGAAEGVLAETERRVGSRQPGLALTADEVEDAPVSVLLAAAAKAELLVVGSHGLGSVRGFIVGSVGQEVIAEAQRPVVLVRPGYEKDSSDASERSSRRKVVLGLDVNEVKDELLSFAFDFAGRHHVPLEIVHTWHESFVHHSSAAAKDERAAALADAVRPFRDRFPATEVAEVSASGRAAEHLIEAASDARLVVVGRRRATRGAHIGSVTHAVIHHASCPVAVVPHT</sequence>